<reference evidence="1 2" key="1">
    <citation type="submission" date="2016-04" db="EMBL/GenBank/DDBJ databases">
        <title>The genome of Intoshia linei affirms orthonectids as highly simplified spiralians.</title>
        <authorList>
            <person name="Mikhailov K.V."/>
            <person name="Slusarev G.S."/>
            <person name="Nikitin M.A."/>
            <person name="Logacheva M.D."/>
            <person name="Penin A."/>
            <person name="Aleoshin V."/>
            <person name="Panchin Y.V."/>
        </authorList>
    </citation>
    <scope>NUCLEOTIDE SEQUENCE [LARGE SCALE GENOMIC DNA]</scope>
    <source>
        <strain evidence="1">Intl2013</strain>
        <tissue evidence="1">Whole animal</tissue>
    </source>
</reference>
<protein>
    <submittedName>
        <fullName evidence="1">Uncharacterized protein</fullName>
    </submittedName>
</protein>
<dbReference type="AlphaFoldDB" id="A0A177AV74"/>
<dbReference type="OrthoDB" id="247013at2759"/>
<proteinExistence type="predicted"/>
<accession>A0A177AV74</accession>
<sequence length="91" mass="10598">MKPEKCNNEQNKIMPLVESSHITDSLLKINPIVDIDQSKKLIRNKKRQVTEYKTLQENPSLSTSYKSLFNTCEKAKKQPKPNWVTNDPGYY</sequence>
<gene>
    <name evidence="1" type="ORF">A3Q56_06546</name>
</gene>
<organism evidence="1 2">
    <name type="scientific">Intoshia linei</name>
    <dbReference type="NCBI Taxonomy" id="1819745"/>
    <lineage>
        <taxon>Eukaryota</taxon>
        <taxon>Metazoa</taxon>
        <taxon>Spiralia</taxon>
        <taxon>Lophotrochozoa</taxon>
        <taxon>Mesozoa</taxon>
        <taxon>Orthonectida</taxon>
        <taxon>Rhopaluridae</taxon>
        <taxon>Intoshia</taxon>
    </lineage>
</organism>
<comment type="caution">
    <text evidence="1">The sequence shown here is derived from an EMBL/GenBank/DDBJ whole genome shotgun (WGS) entry which is preliminary data.</text>
</comment>
<evidence type="ECO:0000313" key="2">
    <source>
        <dbReference type="Proteomes" id="UP000078046"/>
    </source>
</evidence>
<dbReference type="Proteomes" id="UP000078046">
    <property type="component" value="Unassembled WGS sequence"/>
</dbReference>
<name>A0A177AV74_9BILA</name>
<evidence type="ECO:0000313" key="1">
    <source>
        <dbReference type="EMBL" id="OAF65730.1"/>
    </source>
</evidence>
<keyword evidence="2" id="KW-1185">Reference proteome</keyword>
<dbReference type="EMBL" id="LWCA01001170">
    <property type="protein sequence ID" value="OAF65730.1"/>
    <property type="molecule type" value="Genomic_DNA"/>
</dbReference>